<organism evidence="1 2">
    <name type="scientific">Brassica cretica</name>
    <name type="common">Mustard</name>
    <dbReference type="NCBI Taxonomy" id="69181"/>
    <lineage>
        <taxon>Eukaryota</taxon>
        <taxon>Viridiplantae</taxon>
        <taxon>Streptophyta</taxon>
        <taxon>Embryophyta</taxon>
        <taxon>Tracheophyta</taxon>
        <taxon>Spermatophyta</taxon>
        <taxon>Magnoliopsida</taxon>
        <taxon>eudicotyledons</taxon>
        <taxon>Gunneridae</taxon>
        <taxon>Pentapetalae</taxon>
        <taxon>rosids</taxon>
        <taxon>malvids</taxon>
        <taxon>Brassicales</taxon>
        <taxon>Brassicaceae</taxon>
        <taxon>Brassiceae</taxon>
        <taxon>Brassica</taxon>
    </lineage>
</organism>
<name>A0A8S9L5R1_BRACR</name>
<evidence type="ECO:0000313" key="2">
    <source>
        <dbReference type="Proteomes" id="UP000712281"/>
    </source>
</evidence>
<protein>
    <submittedName>
        <fullName evidence="1">Uncharacterized protein</fullName>
    </submittedName>
</protein>
<comment type="caution">
    <text evidence="1">The sequence shown here is derived from an EMBL/GenBank/DDBJ whole genome shotgun (WGS) entry which is preliminary data.</text>
</comment>
<evidence type="ECO:0000313" key="1">
    <source>
        <dbReference type="EMBL" id="KAF2600648.1"/>
    </source>
</evidence>
<accession>A0A8S9L5R1</accession>
<sequence length="157" mass="17379">MVEIWKSKCRRAFSRSDAKVFNPHRNFNMLLLHCFCFIDPETAGDELDGGVWDELGSGEPKTSSTTVSGKSHGDSVVVSDVEGKKRETLVVTAVDGGGVKKLESGLAIQPTRYQKVSMSMHYNVLYVPVEKLATEFDRMSKYETSKCLVAAVVEEIL</sequence>
<dbReference type="EMBL" id="QGKW02000717">
    <property type="protein sequence ID" value="KAF2600648.1"/>
    <property type="molecule type" value="Genomic_DNA"/>
</dbReference>
<dbReference type="Proteomes" id="UP000712281">
    <property type="component" value="Unassembled WGS sequence"/>
</dbReference>
<gene>
    <name evidence="1" type="ORF">F2Q68_00010835</name>
</gene>
<proteinExistence type="predicted"/>
<dbReference type="AlphaFoldDB" id="A0A8S9L5R1"/>
<reference evidence="1" key="1">
    <citation type="submission" date="2019-12" db="EMBL/GenBank/DDBJ databases">
        <title>Genome sequencing and annotation of Brassica cretica.</title>
        <authorList>
            <person name="Studholme D.J."/>
            <person name="Sarris P.F."/>
        </authorList>
    </citation>
    <scope>NUCLEOTIDE SEQUENCE</scope>
    <source>
        <strain evidence="1">PFS-001/15</strain>
        <tissue evidence="1">Leaf</tissue>
    </source>
</reference>